<reference evidence="1 2" key="1">
    <citation type="submission" date="2024-01" db="EMBL/GenBank/DDBJ databases">
        <title>Genome assemblies of Stephania.</title>
        <authorList>
            <person name="Yang L."/>
        </authorList>
    </citation>
    <scope>NUCLEOTIDE SEQUENCE [LARGE SCALE GENOMIC DNA]</scope>
    <source>
        <strain evidence="1">JXDWG</strain>
        <tissue evidence="1">Leaf</tissue>
    </source>
</reference>
<proteinExistence type="predicted"/>
<dbReference type="EMBL" id="JBBNAG010000010">
    <property type="protein sequence ID" value="KAK9101657.1"/>
    <property type="molecule type" value="Genomic_DNA"/>
</dbReference>
<sequence length="94" mass="10690">MTGQETRSPDTTSVYLERAATVMDKRSGALPCCYFKQSNAQLVPPTFLPPQNKHKPAKTIPANHQQKSNQHFIGTKETFVEVHNFMKLWFLQGN</sequence>
<keyword evidence="2" id="KW-1185">Reference proteome</keyword>
<comment type="caution">
    <text evidence="1">The sequence shown here is derived from an EMBL/GenBank/DDBJ whole genome shotgun (WGS) entry which is preliminary data.</text>
</comment>
<gene>
    <name evidence="1" type="ORF">Scep_025087</name>
</gene>
<dbReference type="Proteomes" id="UP001419268">
    <property type="component" value="Unassembled WGS sequence"/>
</dbReference>
<accession>A0AAP0F397</accession>
<protein>
    <submittedName>
        <fullName evidence="1">Uncharacterized protein</fullName>
    </submittedName>
</protein>
<evidence type="ECO:0000313" key="1">
    <source>
        <dbReference type="EMBL" id="KAK9101657.1"/>
    </source>
</evidence>
<organism evidence="1 2">
    <name type="scientific">Stephania cephalantha</name>
    <dbReference type="NCBI Taxonomy" id="152367"/>
    <lineage>
        <taxon>Eukaryota</taxon>
        <taxon>Viridiplantae</taxon>
        <taxon>Streptophyta</taxon>
        <taxon>Embryophyta</taxon>
        <taxon>Tracheophyta</taxon>
        <taxon>Spermatophyta</taxon>
        <taxon>Magnoliopsida</taxon>
        <taxon>Ranunculales</taxon>
        <taxon>Menispermaceae</taxon>
        <taxon>Menispermoideae</taxon>
        <taxon>Cissampelideae</taxon>
        <taxon>Stephania</taxon>
    </lineage>
</organism>
<evidence type="ECO:0000313" key="2">
    <source>
        <dbReference type="Proteomes" id="UP001419268"/>
    </source>
</evidence>
<name>A0AAP0F397_9MAGN</name>
<dbReference type="AlphaFoldDB" id="A0AAP0F397"/>